<organism evidence="1 2">
    <name type="scientific">Durusdinium trenchii</name>
    <dbReference type="NCBI Taxonomy" id="1381693"/>
    <lineage>
        <taxon>Eukaryota</taxon>
        <taxon>Sar</taxon>
        <taxon>Alveolata</taxon>
        <taxon>Dinophyceae</taxon>
        <taxon>Suessiales</taxon>
        <taxon>Symbiodiniaceae</taxon>
        <taxon>Durusdinium</taxon>
    </lineage>
</organism>
<proteinExistence type="predicted"/>
<evidence type="ECO:0000313" key="2">
    <source>
        <dbReference type="Proteomes" id="UP001642464"/>
    </source>
</evidence>
<protein>
    <submittedName>
        <fullName evidence="1">Chaperone protein DnaJ</fullName>
    </submittedName>
</protein>
<accession>A0ABP0JWZ5</accession>
<dbReference type="Proteomes" id="UP001642464">
    <property type="component" value="Unassembled WGS sequence"/>
</dbReference>
<comment type="caution">
    <text evidence="1">The sequence shown here is derived from an EMBL/GenBank/DDBJ whole genome shotgun (WGS) entry which is preliminary data.</text>
</comment>
<evidence type="ECO:0000313" key="1">
    <source>
        <dbReference type="EMBL" id="CAK9018989.1"/>
    </source>
</evidence>
<keyword evidence="2" id="KW-1185">Reference proteome</keyword>
<name>A0ABP0JWZ5_9DINO</name>
<dbReference type="EMBL" id="CAXAMM010008958">
    <property type="protein sequence ID" value="CAK9018989.1"/>
    <property type="molecule type" value="Genomic_DNA"/>
</dbReference>
<reference evidence="1 2" key="1">
    <citation type="submission" date="2024-02" db="EMBL/GenBank/DDBJ databases">
        <authorList>
            <person name="Chen Y."/>
            <person name="Shah S."/>
            <person name="Dougan E. K."/>
            <person name="Thang M."/>
            <person name="Chan C."/>
        </authorList>
    </citation>
    <scope>NUCLEOTIDE SEQUENCE [LARGE SCALE GENOMIC DNA]</scope>
</reference>
<gene>
    <name evidence="1" type="ORF">SCF082_LOCUS14322</name>
</gene>
<sequence length="331" mass="37484">MTSVGLGNPYLKKEPIDFTKQADALLTNNPEKSRTYWFLYDRIVQVAAMGIQAVPQADVCRLLCRFRDSIGFRAEVCEQVRYIIVSSGKRPVSLRIVHIGPPPDLSIPRHQFDPISWEELPWQGCSCVFQLDEKHLELMKRVQALVSASPLGPLYQLVPPECICLNAVRLLDPFRRPELIHQSQSVVAECSGDHVDWAACYAEVHRRLEAVFHSAPWTYWPMRFERADCTSVLLAPTGPGSQACVSSWVKAVEEACGLCNAATTREMLTFCFAFEVFPVEGENAAQVRRDLVREIKSILEKEWDTMDFRCPTLAVWQTKSTWLPFQATAPP</sequence>